<feature type="transmembrane region" description="Helical" evidence="1">
    <location>
        <begin position="327"/>
        <end position="346"/>
    </location>
</feature>
<dbReference type="RefSeq" id="WP_236957215.1">
    <property type="nucleotide sequence ID" value="NZ_JAETXX010000001.1"/>
</dbReference>
<proteinExistence type="predicted"/>
<dbReference type="SUPFAM" id="SSF46894">
    <property type="entry name" value="C-terminal effector domain of the bipartite response regulators"/>
    <property type="match status" value="1"/>
</dbReference>
<keyword evidence="4" id="KW-1185">Reference proteome</keyword>
<dbReference type="InterPro" id="IPR011990">
    <property type="entry name" value="TPR-like_helical_dom_sf"/>
</dbReference>
<name>A0ABS9IYI3_9FLAO</name>
<comment type="caution">
    <text evidence="3">The sequence shown here is derived from an EMBL/GenBank/DDBJ whole genome shotgun (WGS) entry which is preliminary data.</text>
</comment>
<dbReference type="SMART" id="SM00421">
    <property type="entry name" value="HTH_LUXR"/>
    <property type="match status" value="1"/>
</dbReference>
<dbReference type="Gene3D" id="1.10.10.10">
    <property type="entry name" value="Winged helix-like DNA-binding domain superfamily/Winged helix DNA-binding domain"/>
    <property type="match status" value="1"/>
</dbReference>
<keyword evidence="1" id="KW-1133">Transmembrane helix</keyword>
<keyword evidence="1" id="KW-0472">Membrane</keyword>
<gene>
    <name evidence="3" type="ORF">JM658_00215</name>
</gene>
<sequence length="526" mass="60932">MMRYCCFFIFFLLNVSRFYGQQDENIATSNVDSVFFKLKKELSTALENNNDSLAVIKYIEFADFYKNNGAVNEAILNYQKALSYPSPKADTLVVYLNLQLGAINFSVKQFSAAKTYYFEALHISESINYIKGNALAESALGSCFEKQQNYEKALLHQNKSLNLFERLEDYNGLALVNENIGSIYEDKLDFKLAYQYFKKALSYIVLTEDFDRQINILNNLGDSKRKVGDFSEALVYTLKAKNLALETNNSHQLESSYKDLSKHYNLINDFEKAYRSLQISDSIRDQILKSQNTQQVNSLQALYDAKNKQAKIELLTKEKEVAKVEELLLLLVIIILIVVAVIVFIYHKKKKENELISQRYKQQILEADLEKKKIQEENLQREIALKTTSLSQYSLHLAHKNKILTQVANTLSNLKGRKQMDVQSKLTAIVAEINSELSEKQEWEQFMGYFQQIHPSFFDRLKEYTIEELSPSELRLCMLLKLNLSSKEVASILRITPDSIRVARYRLRKKLKIDSGEKLTRFLHQL</sequence>
<dbReference type="PANTHER" id="PTHR10098">
    <property type="entry name" value="RAPSYN-RELATED"/>
    <property type="match status" value="1"/>
</dbReference>
<reference evidence="3 4" key="1">
    <citation type="submission" date="2021-01" db="EMBL/GenBank/DDBJ databases">
        <title>Genome sequencing of Joostella atrarenae M1-2 (= KCTC 23194).</title>
        <authorList>
            <person name="Zakaria M.R."/>
            <person name="Lam M.Q."/>
            <person name="Chong C.S."/>
        </authorList>
    </citation>
    <scope>NUCLEOTIDE SEQUENCE [LARGE SCALE GENOMIC DNA]</scope>
    <source>
        <strain evidence="3 4">M1-2</strain>
    </source>
</reference>
<protein>
    <submittedName>
        <fullName evidence="3">Tetratricopeptide repeat protein</fullName>
    </submittedName>
</protein>
<evidence type="ECO:0000256" key="1">
    <source>
        <dbReference type="SAM" id="Phobius"/>
    </source>
</evidence>
<evidence type="ECO:0000313" key="3">
    <source>
        <dbReference type="EMBL" id="MCF8713239.1"/>
    </source>
</evidence>
<keyword evidence="1" id="KW-0812">Transmembrane</keyword>
<dbReference type="Gene3D" id="1.25.40.10">
    <property type="entry name" value="Tetratricopeptide repeat domain"/>
    <property type="match status" value="2"/>
</dbReference>
<evidence type="ECO:0000313" key="4">
    <source>
        <dbReference type="Proteomes" id="UP000829517"/>
    </source>
</evidence>
<organism evidence="3 4">
    <name type="scientific">Joostella atrarenae</name>
    <dbReference type="NCBI Taxonomy" id="679257"/>
    <lineage>
        <taxon>Bacteria</taxon>
        <taxon>Pseudomonadati</taxon>
        <taxon>Bacteroidota</taxon>
        <taxon>Flavobacteriia</taxon>
        <taxon>Flavobacteriales</taxon>
        <taxon>Flavobacteriaceae</taxon>
        <taxon>Joostella</taxon>
    </lineage>
</organism>
<dbReference type="InterPro" id="IPR036388">
    <property type="entry name" value="WH-like_DNA-bd_sf"/>
</dbReference>
<feature type="domain" description="HTH luxR-type" evidence="2">
    <location>
        <begin position="466"/>
        <end position="523"/>
    </location>
</feature>
<dbReference type="PANTHER" id="PTHR10098:SF108">
    <property type="entry name" value="TETRATRICOPEPTIDE REPEAT PROTEIN 28"/>
    <property type="match status" value="1"/>
</dbReference>
<dbReference type="Pfam" id="PF13424">
    <property type="entry name" value="TPR_12"/>
    <property type="match status" value="1"/>
</dbReference>
<dbReference type="InterPro" id="IPR000792">
    <property type="entry name" value="Tscrpt_reg_LuxR_C"/>
</dbReference>
<dbReference type="Proteomes" id="UP000829517">
    <property type="component" value="Unassembled WGS sequence"/>
</dbReference>
<accession>A0ABS9IYI3</accession>
<dbReference type="InterPro" id="IPR016032">
    <property type="entry name" value="Sig_transdc_resp-reg_C-effctor"/>
</dbReference>
<dbReference type="SUPFAM" id="SSF48452">
    <property type="entry name" value="TPR-like"/>
    <property type="match status" value="1"/>
</dbReference>
<evidence type="ECO:0000259" key="2">
    <source>
        <dbReference type="SMART" id="SM00421"/>
    </source>
</evidence>
<dbReference type="InterPro" id="IPR019734">
    <property type="entry name" value="TPR_rpt"/>
</dbReference>
<dbReference type="SMART" id="SM00028">
    <property type="entry name" value="TPR"/>
    <property type="match status" value="5"/>
</dbReference>
<dbReference type="EMBL" id="JAETXX010000001">
    <property type="protein sequence ID" value="MCF8713239.1"/>
    <property type="molecule type" value="Genomic_DNA"/>
</dbReference>